<feature type="transmembrane region" description="Helical" evidence="8">
    <location>
        <begin position="203"/>
        <end position="223"/>
    </location>
</feature>
<evidence type="ECO:0000256" key="4">
    <source>
        <dbReference type="ARBA" id="ARBA00022519"/>
    </source>
</evidence>
<dbReference type="PANTHER" id="PTHR30574">
    <property type="entry name" value="INNER MEMBRANE PROTEIN YEDE"/>
    <property type="match status" value="1"/>
</dbReference>
<comment type="caution">
    <text evidence="9">The sequence shown here is derived from an EMBL/GenBank/DDBJ whole genome shotgun (WGS) entry which is preliminary data.</text>
</comment>
<keyword evidence="2" id="KW-0813">Transport</keyword>
<protein>
    <submittedName>
        <fullName evidence="9">YeeE/YedE family protein</fullName>
    </submittedName>
</protein>
<reference evidence="9 10" key="1">
    <citation type="submission" date="2020-05" db="EMBL/GenBank/DDBJ databases">
        <title>Ceratocystis lukuohia genome.</title>
        <authorList>
            <person name="Harrington T.C."/>
            <person name="Kim K."/>
            <person name="Mayers C.G."/>
        </authorList>
    </citation>
    <scope>NUCLEOTIDE SEQUENCE [LARGE SCALE GENOMIC DNA]</scope>
    <source>
        <strain evidence="9 10">C4212</strain>
    </source>
</reference>
<dbReference type="RefSeq" id="XP_070860882.1">
    <property type="nucleotide sequence ID" value="XM_071006897.1"/>
</dbReference>
<feature type="transmembrane region" description="Helical" evidence="8">
    <location>
        <begin position="281"/>
        <end position="301"/>
    </location>
</feature>
<evidence type="ECO:0000256" key="6">
    <source>
        <dbReference type="ARBA" id="ARBA00022989"/>
    </source>
</evidence>
<dbReference type="InterPro" id="IPR007272">
    <property type="entry name" value="Sulf_transp_TsuA/YedE"/>
</dbReference>
<keyword evidence="10" id="KW-1185">Reference proteome</keyword>
<keyword evidence="3" id="KW-1003">Cell membrane</keyword>
<keyword evidence="7 8" id="KW-0472">Membrane</keyword>
<feature type="transmembrane region" description="Helical" evidence="8">
    <location>
        <begin position="321"/>
        <end position="343"/>
    </location>
</feature>
<name>A0ABR4MN33_9PEZI</name>
<evidence type="ECO:0000256" key="1">
    <source>
        <dbReference type="ARBA" id="ARBA00004429"/>
    </source>
</evidence>
<evidence type="ECO:0000256" key="5">
    <source>
        <dbReference type="ARBA" id="ARBA00022692"/>
    </source>
</evidence>
<dbReference type="EMBL" id="JABSNW010000002">
    <property type="protein sequence ID" value="KAL2889702.1"/>
    <property type="molecule type" value="Genomic_DNA"/>
</dbReference>
<dbReference type="GeneID" id="98115877"/>
<evidence type="ECO:0000313" key="9">
    <source>
        <dbReference type="EMBL" id="KAL2889702.1"/>
    </source>
</evidence>
<keyword evidence="5 8" id="KW-0812">Transmembrane</keyword>
<dbReference type="PANTHER" id="PTHR30574:SF1">
    <property type="entry name" value="SULPHUR TRANSPORT DOMAIN-CONTAINING PROTEIN"/>
    <property type="match status" value="1"/>
</dbReference>
<evidence type="ECO:0000313" key="10">
    <source>
        <dbReference type="Proteomes" id="UP001610728"/>
    </source>
</evidence>
<proteinExistence type="predicted"/>
<comment type="subcellular location">
    <subcellularLocation>
        <location evidence="1">Cell inner membrane</location>
        <topology evidence="1">Multi-pass membrane protein</topology>
    </subcellularLocation>
</comment>
<gene>
    <name evidence="9" type="ORF">HOO65_020244</name>
</gene>
<accession>A0ABR4MN33</accession>
<feature type="transmembrane region" description="Helical" evidence="8">
    <location>
        <begin position="121"/>
        <end position="142"/>
    </location>
</feature>
<dbReference type="Proteomes" id="UP001610728">
    <property type="component" value="Unassembled WGS sequence"/>
</dbReference>
<dbReference type="Pfam" id="PF04143">
    <property type="entry name" value="Sulf_transp"/>
    <property type="match status" value="1"/>
</dbReference>
<organism evidence="9 10">
    <name type="scientific">Ceratocystis lukuohia</name>
    <dbReference type="NCBI Taxonomy" id="2019550"/>
    <lineage>
        <taxon>Eukaryota</taxon>
        <taxon>Fungi</taxon>
        <taxon>Dikarya</taxon>
        <taxon>Ascomycota</taxon>
        <taxon>Pezizomycotina</taxon>
        <taxon>Sordariomycetes</taxon>
        <taxon>Hypocreomycetidae</taxon>
        <taxon>Microascales</taxon>
        <taxon>Ceratocystidaceae</taxon>
        <taxon>Ceratocystis</taxon>
    </lineage>
</organism>
<evidence type="ECO:0000256" key="3">
    <source>
        <dbReference type="ARBA" id="ARBA00022475"/>
    </source>
</evidence>
<keyword evidence="4" id="KW-0997">Cell inner membrane</keyword>
<feature type="transmembrane region" description="Helical" evidence="8">
    <location>
        <begin position="174"/>
        <end position="191"/>
    </location>
</feature>
<evidence type="ECO:0000256" key="2">
    <source>
        <dbReference type="ARBA" id="ARBA00022448"/>
    </source>
</evidence>
<sequence>MATGFVSGTTFGAAMVAAGVVQPQIIIGQFLFQDWHMLETFLTATATSSTNASTVHARLVVALLDSTGYSRQTPRSPSPLGFFAYDGNVIGGSLLGSGMALTGSCPGTVFAQLGISAPNSLIIFSGAVLGGAMFTILLNPILESLRRRNQKASAENARCIPTLTLHERLGISRATGILGFATAALGAAFALNRTMPASPYAHGISPLLGGLLIGMSQLVSGLLRKSLLGTSGSFEEAGKTIRSVLTLGSQPLPSYANSRFVAGVAVGALLLAKAMPELGEVVPATSVTTSTAFLGGALMVIGARMAGGCTSGHGISGMSMLSLSSFITIGSAFGMAGVLATFFL</sequence>
<evidence type="ECO:0000256" key="7">
    <source>
        <dbReference type="ARBA" id="ARBA00023136"/>
    </source>
</evidence>
<keyword evidence="6 8" id="KW-1133">Transmembrane helix</keyword>
<evidence type="ECO:0000256" key="8">
    <source>
        <dbReference type="SAM" id="Phobius"/>
    </source>
</evidence>